<accession>W1J783</accession>
<dbReference type="EMBL" id="CBXE010000363">
    <property type="protein sequence ID" value="CDL86607.1"/>
    <property type="molecule type" value="Genomic_DNA"/>
</dbReference>
<comment type="caution">
    <text evidence="1">The sequence shown here is derived from an EMBL/GenBank/DDBJ whole genome shotgun (WGS) entry which is preliminary data.</text>
</comment>
<evidence type="ECO:0000313" key="2">
    <source>
        <dbReference type="Proteomes" id="UP000019197"/>
    </source>
</evidence>
<protein>
    <submittedName>
        <fullName evidence="1">Uncharacterized protein</fullName>
    </submittedName>
</protein>
<sequence length="41" mass="4413">MISKLVRGLSRFRTGIDRSGSQKKVILQGIKTPSVVRGVSG</sequence>
<reference evidence="1 2" key="1">
    <citation type="submission" date="2013-11" db="EMBL/GenBank/DDBJ databases">
        <title>Draft genome sequence and annotation of the entomopathogenic bacterium, Xenorhabdus cabanillasi strain JM26.</title>
        <authorList>
            <person name="Gualtieri M."/>
            <person name="Ogier J.C."/>
            <person name="Pages S."/>
            <person name="Givaudan A."/>
            <person name="Gaudriault S."/>
        </authorList>
    </citation>
    <scope>NUCLEOTIDE SEQUENCE [LARGE SCALE GENOMIC DNA]</scope>
    <source>
        <strain evidence="1 2">JM26</strain>
    </source>
</reference>
<evidence type="ECO:0000313" key="1">
    <source>
        <dbReference type="EMBL" id="CDL86607.1"/>
    </source>
</evidence>
<dbReference type="Proteomes" id="UP000019197">
    <property type="component" value="Unassembled WGS sequence"/>
</dbReference>
<organism evidence="1 2">
    <name type="scientific">Xenorhabdus cabanillasii JM26</name>
    <dbReference type="NCBI Taxonomy" id="1427517"/>
    <lineage>
        <taxon>Bacteria</taxon>
        <taxon>Pseudomonadati</taxon>
        <taxon>Pseudomonadota</taxon>
        <taxon>Gammaproteobacteria</taxon>
        <taxon>Enterobacterales</taxon>
        <taxon>Morganellaceae</taxon>
        <taxon>Xenorhabdus</taxon>
    </lineage>
</organism>
<name>W1J783_9GAMM</name>
<proteinExistence type="predicted"/>
<dbReference type="AlphaFoldDB" id="W1J783"/>
<gene>
    <name evidence="1" type="ORF">XCR1_4250005</name>
</gene>